<dbReference type="Proteomes" id="UP000504638">
    <property type="component" value="Unplaced"/>
</dbReference>
<reference evidence="3 5" key="1">
    <citation type="submission" date="2020-01" db="EMBL/GenBank/DDBJ databases">
        <authorList>
            <consortium name="DOE Joint Genome Institute"/>
            <person name="Haridas S."/>
            <person name="Albert R."/>
            <person name="Binder M."/>
            <person name="Bloem J."/>
            <person name="Labutti K."/>
            <person name="Salamov A."/>
            <person name="Andreopoulos B."/>
            <person name="Baker S.E."/>
            <person name="Barry K."/>
            <person name="Bills G."/>
            <person name="Bluhm B.H."/>
            <person name="Cannon C."/>
            <person name="Castanera R."/>
            <person name="Culley D.E."/>
            <person name="Daum C."/>
            <person name="Ezra D."/>
            <person name="Gonzalez J.B."/>
            <person name="Henrissat B."/>
            <person name="Kuo A."/>
            <person name="Liang C."/>
            <person name="Lipzen A."/>
            <person name="Lutzoni F."/>
            <person name="Magnuson J."/>
            <person name="Mondo S."/>
            <person name="Nolan M."/>
            <person name="Ohm R."/>
            <person name="Pangilinan J."/>
            <person name="Park H.-J."/>
            <person name="Ramirez L."/>
            <person name="Alfaro M."/>
            <person name="Sun H."/>
            <person name="Tritt A."/>
            <person name="Yoshinaga Y."/>
            <person name="Zwiers L.-H."/>
            <person name="Turgeon B.G."/>
            <person name="Goodwin S.B."/>
            <person name="Spatafora J.W."/>
            <person name="Crous P.W."/>
            <person name="Grigoriev I.V."/>
        </authorList>
    </citation>
    <scope>NUCLEOTIDE SEQUENCE</scope>
    <source>
        <strain evidence="3 5">CBS 781.70</strain>
    </source>
</reference>
<name>A0A6G1G0U8_9PEZI</name>
<evidence type="ECO:0000256" key="1">
    <source>
        <dbReference type="SAM" id="MobiDB-lite"/>
    </source>
</evidence>
<dbReference type="AlphaFoldDB" id="A0A6G1G0U8"/>
<dbReference type="OrthoDB" id="2331100at2759"/>
<dbReference type="PANTHER" id="PTHR34883">
    <property type="entry name" value="SERINE-RICH PROTEIN, PUTATIVE-RELATED-RELATED"/>
    <property type="match status" value="1"/>
</dbReference>
<dbReference type="CDD" id="cd00920">
    <property type="entry name" value="Cupredoxin"/>
    <property type="match status" value="1"/>
</dbReference>
<proteinExistence type="predicted"/>
<feature type="chain" id="PRO_5044631735" evidence="2">
    <location>
        <begin position="20"/>
        <end position="227"/>
    </location>
</feature>
<dbReference type="GeneID" id="54418717"/>
<organism evidence="3">
    <name type="scientific">Eremomyces bilateralis CBS 781.70</name>
    <dbReference type="NCBI Taxonomy" id="1392243"/>
    <lineage>
        <taxon>Eukaryota</taxon>
        <taxon>Fungi</taxon>
        <taxon>Dikarya</taxon>
        <taxon>Ascomycota</taxon>
        <taxon>Pezizomycotina</taxon>
        <taxon>Dothideomycetes</taxon>
        <taxon>Dothideomycetes incertae sedis</taxon>
        <taxon>Eremomycetales</taxon>
        <taxon>Eremomycetaceae</taxon>
        <taxon>Eremomyces</taxon>
    </lineage>
</organism>
<feature type="compositionally biased region" description="Gly residues" evidence="1">
    <location>
        <begin position="165"/>
        <end position="178"/>
    </location>
</feature>
<evidence type="ECO:0000256" key="2">
    <source>
        <dbReference type="SAM" id="SignalP"/>
    </source>
</evidence>
<evidence type="ECO:0000313" key="5">
    <source>
        <dbReference type="RefSeq" id="XP_033533366.1"/>
    </source>
</evidence>
<dbReference type="PANTHER" id="PTHR34883:SF17">
    <property type="entry name" value="CUPREDOXIN"/>
    <property type="match status" value="1"/>
</dbReference>
<dbReference type="EMBL" id="ML975160">
    <property type="protein sequence ID" value="KAF1811735.1"/>
    <property type="molecule type" value="Genomic_DNA"/>
</dbReference>
<reference evidence="5" key="3">
    <citation type="submission" date="2025-04" db="UniProtKB">
        <authorList>
            <consortium name="RefSeq"/>
        </authorList>
    </citation>
    <scope>IDENTIFICATION</scope>
    <source>
        <strain evidence="5">CBS 781.70</strain>
    </source>
</reference>
<gene>
    <name evidence="3 5" type="ORF">P152DRAFT_450008</name>
</gene>
<dbReference type="Gene3D" id="2.60.40.420">
    <property type="entry name" value="Cupredoxins - blue copper proteins"/>
    <property type="match status" value="1"/>
</dbReference>
<accession>A0A6G1G0U8</accession>
<dbReference type="InterPro" id="IPR052953">
    <property type="entry name" value="Ser-rich/MCO-related"/>
</dbReference>
<feature type="region of interest" description="Disordered" evidence="1">
    <location>
        <begin position="157"/>
        <end position="204"/>
    </location>
</feature>
<reference evidence="5" key="2">
    <citation type="submission" date="2020-04" db="EMBL/GenBank/DDBJ databases">
        <authorList>
            <consortium name="NCBI Genome Project"/>
        </authorList>
    </citation>
    <scope>NUCLEOTIDE SEQUENCE</scope>
    <source>
        <strain evidence="5">CBS 781.70</strain>
    </source>
</reference>
<dbReference type="RefSeq" id="XP_033533366.1">
    <property type="nucleotide sequence ID" value="XM_033678147.1"/>
</dbReference>
<feature type="signal peptide" evidence="2">
    <location>
        <begin position="1"/>
        <end position="19"/>
    </location>
</feature>
<keyword evidence="4" id="KW-1185">Reference proteome</keyword>
<evidence type="ECO:0000313" key="3">
    <source>
        <dbReference type="EMBL" id="KAF1811735.1"/>
    </source>
</evidence>
<keyword evidence="2" id="KW-0732">Signal</keyword>
<feature type="compositionally biased region" description="Polar residues" evidence="1">
    <location>
        <begin position="187"/>
        <end position="203"/>
    </location>
</feature>
<protein>
    <submittedName>
        <fullName evidence="3 5">Cupredoxin</fullName>
    </submittedName>
</protein>
<dbReference type="SUPFAM" id="SSF49503">
    <property type="entry name" value="Cupredoxins"/>
    <property type="match status" value="1"/>
</dbReference>
<evidence type="ECO:0000313" key="4">
    <source>
        <dbReference type="Proteomes" id="UP000504638"/>
    </source>
</evidence>
<sequence>MHFSTLLTSTLLLAGTALGRRTYFKRQQQSMMVHVVQAGGANGELTFSPNEIKANPGDLVQFQFWPKNHSVAQSNFANPCIPLQQSVQNTTSAFYSGFMPTTEQGKLVYTIPVTDTKPIWFYCSQGKHCQGGMVGAVNPPATGNTLAAFVEKAKAAPQNVSPGQASGGSTGQAGGAGSTGQSPSGTTNNPTQAGGPLQSTGAASTVDAPSRGFLGLALAGIGAFFLL</sequence>
<dbReference type="InterPro" id="IPR008972">
    <property type="entry name" value="Cupredoxin"/>
</dbReference>